<dbReference type="EC" id="3.5.1.1" evidence="1"/>
<dbReference type="Gene3D" id="3.40.50.40">
    <property type="match status" value="1"/>
</dbReference>
<evidence type="ECO:0000256" key="2">
    <source>
        <dbReference type="ARBA" id="ARBA00022737"/>
    </source>
</evidence>
<dbReference type="GO" id="GO:0006528">
    <property type="term" value="P:asparagine metabolic process"/>
    <property type="evidence" value="ECO:0007669"/>
    <property type="project" value="UniProtKB-ARBA"/>
</dbReference>
<evidence type="ECO:0000256" key="7">
    <source>
        <dbReference type="PROSITE-ProRule" id="PRU10099"/>
    </source>
</evidence>
<dbReference type="Pfam" id="PF12796">
    <property type="entry name" value="Ank_2"/>
    <property type="match status" value="1"/>
</dbReference>
<dbReference type="InterPro" id="IPR027475">
    <property type="entry name" value="Asparaginase/glutaminase_AS2"/>
</dbReference>
<dbReference type="InterPro" id="IPR020827">
    <property type="entry name" value="Asparaginase/glutaminase_AS1"/>
</dbReference>
<evidence type="ECO:0000256" key="4">
    <source>
        <dbReference type="ARBA" id="ARBA00023043"/>
    </source>
</evidence>
<dbReference type="Pfam" id="PF13637">
    <property type="entry name" value="Ank_4"/>
    <property type="match status" value="1"/>
</dbReference>
<dbReference type="SUPFAM" id="SSF48403">
    <property type="entry name" value="Ankyrin repeat"/>
    <property type="match status" value="1"/>
</dbReference>
<feature type="repeat" description="ANK" evidence="6">
    <location>
        <begin position="635"/>
        <end position="667"/>
    </location>
</feature>
<feature type="region of interest" description="Disordered" evidence="9">
    <location>
        <begin position="678"/>
        <end position="723"/>
    </location>
</feature>
<dbReference type="PANTHER" id="PTHR11707:SF28">
    <property type="entry name" value="60 KDA LYSOPHOSPHOLIPASE"/>
    <property type="match status" value="1"/>
</dbReference>
<dbReference type="InterPro" id="IPR037152">
    <property type="entry name" value="L-asparaginase_N_sf"/>
</dbReference>
<keyword evidence="3" id="KW-0378">Hydrolase</keyword>
<dbReference type="SMART" id="SM00870">
    <property type="entry name" value="Asparaginase"/>
    <property type="match status" value="1"/>
</dbReference>
<keyword evidence="4 6" id="KW-0040">ANK repeat</keyword>
<proteinExistence type="inferred from homology"/>
<evidence type="ECO:0000313" key="13">
    <source>
        <dbReference type="Proteomes" id="UP001212152"/>
    </source>
</evidence>
<evidence type="ECO:0000256" key="8">
    <source>
        <dbReference type="PROSITE-ProRule" id="PRU10100"/>
    </source>
</evidence>
<keyword evidence="2" id="KW-0677">Repeat</keyword>
<dbReference type="InterPro" id="IPR002110">
    <property type="entry name" value="Ankyrin_rpt"/>
</dbReference>
<dbReference type="SUPFAM" id="SSF53774">
    <property type="entry name" value="Glutaminase/Asparaginase"/>
    <property type="match status" value="1"/>
</dbReference>
<keyword evidence="13" id="KW-1185">Reference proteome</keyword>
<organism evidence="12 13">
    <name type="scientific">Geranomyces variabilis</name>
    <dbReference type="NCBI Taxonomy" id="109894"/>
    <lineage>
        <taxon>Eukaryota</taxon>
        <taxon>Fungi</taxon>
        <taxon>Fungi incertae sedis</taxon>
        <taxon>Chytridiomycota</taxon>
        <taxon>Chytridiomycota incertae sedis</taxon>
        <taxon>Chytridiomycetes</taxon>
        <taxon>Spizellomycetales</taxon>
        <taxon>Powellomycetaceae</taxon>
        <taxon>Geranomyces</taxon>
    </lineage>
</organism>
<feature type="compositionally biased region" description="Low complexity" evidence="9">
    <location>
        <begin position="703"/>
        <end position="722"/>
    </location>
</feature>
<dbReference type="PIRSF" id="PIRSF001220">
    <property type="entry name" value="L-ASNase_gatD"/>
    <property type="match status" value="1"/>
</dbReference>
<evidence type="ECO:0000259" key="11">
    <source>
        <dbReference type="Pfam" id="PF17763"/>
    </source>
</evidence>
<dbReference type="PROSITE" id="PS00144">
    <property type="entry name" value="ASN_GLN_ASE_1"/>
    <property type="match status" value="1"/>
</dbReference>
<dbReference type="FunFam" id="3.40.50.40:FF:000001">
    <property type="entry name" value="L-asparaginase 1"/>
    <property type="match status" value="1"/>
</dbReference>
<reference evidence="12" key="1">
    <citation type="submission" date="2020-05" db="EMBL/GenBank/DDBJ databases">
        <title>Phylogenomic resolution of chytrid fungi.</title>
        <authorList>
            <person name="Stajich J.E."/>
            <person name="Amses K."/>
            <person name="Simmons R."/>
            <person name="Seto K."/>
            <person name="Myers J."/>
            <person name="Bonds A."/>
            <person name="Quandt C.A."/>
            <person name="Barry K."/>
            <person name="Liu P."/>
            <person name="Grigoriev I."/>
            <person name="Longcore J.E."/>
            <person name="James T.Y."/>
        </authorList>
    </citation>
    <scope>NUCLEOTIDE SEQUENCE</scope>
    <source>
        <strain evidence="12">JEL0379</strain>
    </source>
</reference>
<evidence type="ECO:0000256" key="3">
    <source>
        <dbReference type="ARBA" id="ARBA00022801"/>
    </source>
</evidence>
<feature type="repeat" description="ANK" evidence="6">
    <location>
        <begin position="535"/>
        <end position="567"/>
    </location>
</feature>
<dbReference type="InterPro" id="IPR006034">
    <property type="entry name" value="Asparaginase/glutaminase-like"/>
</dbReference>
<dbReference type="PROSITE" id="PS51732">
    <property type="entry name" value="ASN_GLN_ASE_3"/>
    <property type="match status" value="1"/>
</dbReference>
<dbReference type="InterPro" id="IPR036770">
    <property type="entry name" value="Ankyrin_rpt-contain_sf"/>
</dbReference>
<evidence type="ECO:0000256" key="5">
    <source>
        <dbReference type="ARBA" id="ARBA00061199"/>
    </source>
</evidence>
<dbReference type="EMBL" id="JADGJQ010000019">
    <property type="protein sequence ID" value="KAJ3179813.1"/>
    <property type="molecule type" value="Genomic_DNA"/>
</dbReference>
<dbReference type="Pfam" id="PF17763">
    <property type="entry name" value="Asparaginase_C"/>
    <property type="match status" value="1"/>
</dbReference>
<accession>A0AAD5XN83</accession>
<sequence length="788" mass="85126">MPAAGADGVDPATTVFVNDAVNAAYGAEVADDMVGYDISRVLVLYTGGTIGMKNTPEHGYLPVPGYLSQTLAQMVRFHDPKGLSVGANRSPSDDQDARRFPLTNAVNIPLRLPSPSNPRASDARDAHTVINGTPVVRVRRPALITPPSLYGKRIRYSILEYEPLLDSSNMTMIDWVKIATDIEVNYMLFDAFIVLHGTDTMSFTASALSFMLENLGKTVILSGSQVPLAEVRNDAVDNLLGALTIAGHFVIPEVGLFFNNKFYRGNRSSKVDAVDFNAFDSPNLRPLVSVGINIDVAWADVLRPTTIARFKAHKDMEASVAALRLFPGITEATVRGFLSPPIKGVVLETYGSGNAPNNRSDILLALKEASDRGVVIVNCTQCKRGLVTDLYATGKALLQVGVVPGSDMTPECALTKLSYLLGKKHTPTECRNLIRRNLRGELTVPLRRQRFTYQQGMQGLVQSVMSLLGHSSAPQPAAGDALVVAHDVVPEENLAGLERALIPMLMCQAARAGDIEGLLTVTHEYSPMINQGDYDGRTPLHIASSENQTATVEFLLLHGANVHSRDRFGHSPMWDAVRARRADSAKLLREAGAHFGEEELEAAAHTLIGAVVSDDKDMFALLVESGADLNRAVFDGRTPLHMAVKHNKIRILHYIVSHAVRVKQESLPPLSPASITDGALGLSPPASPRLPVRAGPANNWHRPASPAPVGTASSPSSSTPPSWVEVQLEPVDHWGLTPVEEGRKMGKQREEAVRALEEGIARVRDLSRKSLTVPPITYVPPEADGQAA</sequence>
<evidence type="ECO:0000256" key="1">
    <source>
        <dbReference type="ARBA" id="ARBA00012920"/>
    </source>
</evidence>
<dbReference type="InterPro" id="IPR041725">
    <property type="entry name" value="L-asparaginase_I"/>
</dbReference>
<dbReference type="Gene3D" id="3.40.50.1170">
    <property type="entry name" value="L-asparaginase, N-terminal domain"/>
    <property type="match status" value="1"/>
</dbReference>
<dbReference type="PANTHER" id="PTHR11707">
    <property type="entry name" value="L-ASPARAGINASE"/>
    <property type="match status" value="1"/>
</dbReference>
<dbReference type="InterPro" id="IPR040919">
    <property type="entry name" value="Asparaginase_C"/>
</dbReference>
<comment type="caution">
    <text evidence="12">The sequence shown here is derived from an EMBL/GenBank/DDBJ whole genome shotgun (WGS) entry which is preliminary data.</text>
</comment>
<comment type="similarity">
    <text evidence="5">In the N-terminal section; belongs to the asparaginase 1 family.</text>
</comment>
<dbReference type="CDD" id="cd08963">
    <property type="entry name" value="L-asparaginase_I"/>
    <property type="match status" value="1"/>
</dbReference>
<evidence type="ECO:0000256" key="9">
    <source>
        <dbReference type="SAM" id="MobiDB-lite"/>
    </source>
</evidence>
<evidence type="ECO:0000256" key="6">
    <source>
        <dbReference type="PROSITE-ProRule" id="PRU00023"/>
    </source>
</evidence>
<dbReference type="InterPro" id="IPR027474">
    <property type="entry name" value="L-asparaginase_N"/>
</dbReference>
<dbReference type="PROSITE" id="PS00917">
    <property type="entry name" value="ASN_GLN_ASE_2"/>
    <property type="match status" value="1"/>
</dbReference>
<evidence type="ECO:0000313" key="12">
    <source>
        <dbReference type="EMBL" id="KAJ3179813.1"/>
    </source>
</evidence>
<evidence type="ECO:0000259" key="10">
    <source>
        <dbReference type="Pfam" id="PF00710"/>
    </source>
</evidence>
<dbReference type="PIRSF" id="PIRSF500176">
    <property type="entry name" value="L_ASNase"/>
    <property type="match status" value="1"/>
</dbReference>
<protein>
    <recommendedName>
        <fullName evidence="1">asparaginase</fullName>
        <ecNumber evidence="1">3.5.1.1</ecNumber>
    </recommendedName>
</protein>
<feature type="domain" description="L-asparaginase N-terminal" evidence="10">
    <location>
        <begin position="40"/>
        <end position="299"/>
    </location>
</feature>
<dbReference type="PROSITE" id="PS50297">
    <property type="entry name" value="ANK_REP_REGION"/>
    <property type="match status" value="2"/>
</dbReference>
<dbReference type="Gene3D" id="1.25.40.20">
    <property type="entry name" value="Ankyrin repeat-containing domain"/>
    <property type="match status" value="1"/>
</dbReference>
<gene>
    <name evidence="12" type="ORF">HDU87_002381</name>
</gene>
<dbReference type="GO" id="GO:0004067">
    <property type="term" value="F:asparaginase activity"/>
    <property type="evidence" value="ECO:0007669"/>
    <property type="project" value="UniProtKB-UniRule"/>
</dbReference>
<dbReference type="AlphaFoldDB" id="A0AAD5XN83"/>
<name>A0AAD5XN83_9FUNG</name>
<dbReference type="InterPro" id="IPR027473">
    <property type="entry name" value="L-asparaginase_C"/>
</dbReference>
<dbReference type="PRINTS" id="PR00139">
    <property type="entry name" value="ASNGLNASE"/>
</dbReference>
<dbReference type="FunFam" id="3.40.50.1170:FF:000003">
    <property type="entry name" value="60 kDa lysophospholipase"/>
    <property type="match status" value="1"/>
</dbReference>
<feature type="domain" description="Asparaginase/glutaminase C-terminal" evidence="11">
    <location>
        <begin position="320"/>
        <end position="433"/>
    </location>
</feature>
<dbReference type="Pfam" id="PF00710">
    <property type="entry name" value="Asparaginase"/>
    <property type="match status" value="1"/>
</dbReference>
<dbReference type="PROSITE" id="PS50088">
    <property type="entry name" value="ANK_REPEAT"/>
    <property type="match status" value="2"/>
</dbReference>
<dbReference type="Proteomes" id="UP001212152">
    <property type="component" value="Unassembled WGS sequence"/>
</dbReference>
<feature type="active site" evidence="8">
    <location>
        <position position="198"/>
    </location>
</feature>
<feature type="active site" evidence="7">
    <location>
        <position position="49"/>
    </location>
</feature>
<dbReference type="SMART" id="SM00248">
    <property type="entry name" value="ANK"/>
    <property type="match status" value="4"/>
</dbReference>
<dbReference type="InterPro" id="IPR036152">
    <property type="entry name" value="Asp/glu_Ase-like_sf"/>
</dbReference>